<dbReference type="OrthoDB" id="9968820at2"/>
<dbReference type="PATRIC" id="fig|171383.3.peg.2978"/>
<gene>
    <name evidence="1" type="ORF">AKJ31_14560</name>
</gene>
<name>A0A0M0HXW4_9VIBR</name>
<proteinExistence type="predicted"/>
<organism evidence="1 2">
    <name type="scientific">Vibrio hepatarius</name>
    <dbReference type="NCBI Taxonomy" id="171383"/>
    <lineage>
        <taxon>Bacteria</taxon>
        <taxon>Pseudomonadati</taxon>
        <taxon>Pseudomonadota</taxon>
        <taxon>Gammaproteobacteria</taxon>
        <taxon>Vibrionales</taxon>
        <taxon>Vibrionaceae</taxon>
        <taxon>Vibrio</taxon>
        <taxon>Vibrio oreintalis group</taxon>
    </lineage>
</organism>
<protein>
    <submittedName>
        <fullName evidence="1">Uncharacterized protein</fullName>
    </submittedName>
</protein>
<reference evidence="2" key="1">
    <citation type="submission" date="2015-08" db="EMBL/GenBank/DDBJ databases">
        <title>Vibrio galatheae sp. nov., a novel member of the Vibrionaceae family isolated from the Solomon Islands.</title>
        <authorList>
            <person name="Giubergia S."/>
            <person name="Machado H."/>
            <person name="Mateiu R.V."/>
            <person name="Gram L."/>
        </authorList>
    </citation>
    <scope>NUCLEOTIDE SEQUENCE [LARGE SCALE GENOMIC DNA]</scope>
    <source>
        <strain evidence="2">DSM 19134</strain>
    </source>
</reference>
<dbReference type="STRING" id="171383.AKJ31_14560"/>
<keyword evidence="2" id="KW-1185">Reference proteome</keyword>
<comment type="caution">
    <text evidence="1">The sequence shown here is derived from an EMBL/GenBank/DDBJ whole genome shotgun (WGS) entry which is preliminary data.</text>
</comment>
<evidence type="ECO:0000313" key="1">
    <source>
        <dbReference type="EMBL" id="KOO06919.1"/>
    </source>
</evidence>
<dbReference type="EMBL" id="LHPI01000013">
    <property type="protein sequence ID" value="KOO06919.1"/>
    <property type="molecule type" value="Genomic_DNA"/>
</dbReference>
<dbReference type="RefSeq" id="WP_053409843.1">
    <property type="nucleotide sequence ID" value="NZ_LHPI01000013.1"/>
</dbReference>
<evidence type="ECO:0000313" key="2">
    <source>
        <dbReference type="Proteomes" id="UP000037530"/>
    </source>
</evidence>
<dbReference type="AlphaFoldDB" id="A0A0M0HXW4"/>
<dbReference type="Proteomes" id="UP000037530">
    <property type="component" value="Unassembled WGS sequence"/>
</dbReference>
<sequence length="251" mass="28432">MKKREQDTREYFTNITQAIDAAYESWVKQATDEFPVLSILKDGEPVPNPIYRHAARYGLTVILHSVQTIWSYAADIVGADVDTSIKRHDNFLHLTNMTFLPAEIGRHAYSASRLLTYQATASERASDEATQPIPDSEFSTAALDLFMLDRKMSASMFDFVGPKLGISGVPVEKAYVPLEYRSEVFKRVLSSLFSEFEEIKTVDTGFRLMNEQHEDIITHLSRAAFASLASTKPCSKGGCSMHRYYHEHYQD</sequence>
<accession>A0A0M0HXW4</accession>